<feature type="compositionally biased region" description="Low complexity" evidence="1">
    <location>
        <begin position="68"/>
        <end position="81"/>
    </location>
</feature>
<proteinExistence type="predicted"/>
<protein>
    <submittedName>
        <fullName evidence="2">Uncharacterized protein</fullName>
    </submittedName>
</protein>
<feature type="compositionally biased region" description="Pro residues" evidence="1">
    <location>
        <begin position="82"/>
        <end position="106"/>
    </location>
</feature>
<evidence type="ECO:0000313" key="2">
    <source>
        <dbReference type="EMBL" id="PNY79657.1"/>
    </source>
</evidence>
<evidence type="ECO:0000313" key="3">
    <source>
        <dbReference type="Proteomes" id="UP000236379"/>
    </source>
</evidence>
<keyword evidence="3" id="KW-1185">Reference proteome</keyword>
<comment type="caution">
    <text evidence="2">The sequence shown here is derived from an EMBL/GenBank/DDBJ whole genome shotgun (WGS) entry which is preliminary data.</text>
</comment>
<dbReference type="Proteomes" id="UP000236379">
    <property type="component" value="Unassembled WGS sequence"/>
</dbReference>
<dbReference type="AlphaFoldDB" id="A0A2K3UT03"/>
<feature type="region of interest" description="Disordered" evidence="1">
    <location>
        <begin position="172"/>
        <end position="205"/>
    </location>
</feature>
<feature type="region of interest" description="Disordered" evidence="1">
    <location>
        <begin position="65"/>
        <end position="159"/>
    </location>
</feature>
<gene>
    <name evidence="2" type="ORF">CVO96_16975</name>
</gene>
<organism evidence="2 3">
    <name type="scientific">Deinococcus koreensis</name>
    <dbReference type="NCBI Taxonomy" id="2054903"/>
    <lineage>
        <taxon>Bacteria</taxon>
        <taxon>Thermotogati</taxon>
        <taxon>Deinococcota</taxon>
        <taxon>Deinococci</taxon>
        <taxon>Deinococcales</taxon>
        <taxon>Deinococcaceae</taxon>
        <taxon>Deinococcus</taxon>
    </lineage>
</organism>
<accession>A0A2K3UT03</accession>
<reference evidence="2 3" key="1">
    <citation type="submission" date="2018-01" db="EMBL/GenBank/DDBJ databases">
        <title>Deinococcus koreensis sp. nov., a radiation-resistant bacterium isolated from river water.</title>
        <authorList>
            <person name="Choi A."/>
        </authorList>
    </citation>
    <scope>NUCLEOTIDE SEQUENCE [LARGE SCALE GENOMIC DNA]</scope>
    <source>
        <strain evidence="2 3">SJW1-2</strain>
    </source>
</reference>
<name>A0A2K3UT03_9DEIO</name>
<feature type="compositionally biased region" description="Low complexity" evidence="1">
    <location>
        <begin position="120"/>
        <end position="134"/>
    </location>
</feature>
<evidence type="ECO:0000256" key="1">
    <source>
        <dbReference type="SAM" id="MobiDB-lite"/>
    </source>
</evidence>
<dbReference type="EMBL" id="PPPD01000002">
    <property type="protein sequence ID" value="PNY79657.1"/>
    <property type="molecule type" value="Genomic_DNA"/>
</dbReference>
<sequence>MDSQAFFPEAEAQARTRAQARGVLQRLFYRQDDLTDEWTVSKGKVGMAGLAGVCLVLVPTLMAGAGGSPKQSPAQPSAVAQTPPPVAAEPPAAAVPPAAPLPPVPDMPNTELPVPPAPEPMAEAPLPRVTEAVPLPEPAPPASDPLPPTPAAPPPAPVAGATIYTAKRATADTSTTVYVSQARSGAGEPRAEGEGGAPPGDLSLYQAKPEELPTSMTLFDADKPKAGEQPLPAPTPPGSGLTPPAALPQAALPTAPAEPTVPAAPTSPLALTPPAPSKAATFPVGTTLKAVLTTGLLVTQGSRSMPILARSESGAVFSGLATLGAAGRIEIAFSSVLANGQMESLNARAYDQAGLPGLPVKTRDVAPSLAADLTRAAAAGVAGYVEQLGNQTETYTEGGSKVVVTVPPQLSTTIAGAIANLFAVPPTQKALERIAQVDRGTPLLITVVGGLEPQTP</sequence>
<feature type="compositionally biased region" description="Polar residues" evidence="1">
    <location>
        <begin position="172"/>
        <end position="183"/>
    </location>
</feature>
<feature type="region of interest" description="Disordered" evidence="1">
    <location>
        <begin position="220"/>
        <end position="249"/>
    </location>
</feature>
<feature type="compositionally biased region" description="Pro residues" evidence="1">
    <location>
        <begin position="135"/>
        <end position="157"/>
    </location>
</feature>